<organism evidence="1 2">
    <name type="scientific">Senna tora</name>
    <dbReference type="NCBI Taxonomy" id="362788"/>
    <lineage>
        <taxon>Eukaryota</taxon>
        <taxon>Viridiplantae</taxon>
        <taxon>Streptophyta</taxon>
        <taxon>Embryophyta</taxon>
        <taxon>Tracheophyta</taxon>
        <taxon>Spermatophyta</taxon>
        <taxon>Magnoliopsida</taxon>
        <taxon>eudicotyledons</taxon>
        <taxon>Gunneridae</taxon>
        <taxon>Pentapetalae</taxon>
        <taxon>rosids</taxon>
        <taxon>fabids</taxon>
        <taxon>Fabales</taxon>
        <taxon>Fabaceae</taxon>
        <taxon>Caesalpinioideae</taxon>
        <taxon>Cassia clade</taxon>
        <taxon>Senna</taxon>
    </lineage>
</organism>
<dbReference type="AlphaFoldDB" id="A0A834WGY4"/>
<dbReference type="EMBL" id="JAAIUW010000009">
    <property type="protein sequence ID" value="KAF7816664.1"/>
    <property type="molecule type" value="Genomic_DNA"/>
</dbReference>
<dbReference type="Proteomes" id="UP000634136">
    <property type="component" value="Unassembled WGS sequence"/>
</dbReference>
<protein>
    <submittedName>
        <fullName evidence="1">Uncharacterized protein</fullName>
    </submittedName>
</protein>
<name>A0A834WGY4_9FABA</name>
<proteinExistence type="predicted"/>
<evidence type="ECO:0000313" key="2">
    <source>
        <dbReference type="Proteomes" id="UP000634136"/>
    </source>
</evidence>
<accession>A0A834WGY4</accession>
<sequence>MNKKMRGNVEDGGNGDEAWKVLVVGDVLVSRRWGSRLCLFLKSVPKAMAIMTATVTTMMEATVTATESPSWWLKTKGQNGAVWAKCSGNVDKKI</sequence>
<evidence type="ECO:0000313" key="1">
    <source>
        <dbReference type="EMBL" id="KAF7816664.1"/>
    </source>
</evidence>
<reference evidence="1" key="1">
    <citation type="submission" date="2020-09" db="EMBL/GenBank/DDBJ databases">
        <title>Genome-Enabled Discovery of Anthraquinone Biosynthesis in Senna tora.</title>
        <authorList>
            <person name="Kang S.-H."/>
            <person name="Pandey R.P."/>
            <person name="Lee C.-M."/>
            <person name="Sim J.-S."/>
            <person name="Jeong J.-T."/>
            <person name="Choi B.-S."/>
            <person name="Jung M."/>
            <person name="Ginzburg D."/>
            <person name="Zhao K."/>
            <person name="Won S.Y."/>
            <person name="Oh T.-J."/>
            <person name="Yu Y."/>
            <person name="Kim N.-H."/>
            <person name="Lee O.R."/>
            <person name="Lee T.-H."/>
            <person name="Bashyal P."/>
            <person name="Kim T.-S."/>
            <person name="Lee W.-H."/>
            <person name="Kawkins C."/>
            <person name="Kim C.-K."/>
            <person name="Kim J.S."/>
            <person name="Ahn B.O."/>
            <person name="Rhee S.Y."/>
            <person name="Sohng J.K."/>
        </authorList>
    </citation>
    <scope>NUCLEOTIDE SEQUENCE</scope>
    <source>
        <tissue evidence="1">Leaf</tissue>
    </source>
</reference>
<keyword evidence="2" id="KW-1185">Reference proteome</keyword>
<gene>
    <name evidence="1" type="ORF">G2W53_030633</name>
</gene>
<comment type="caution">
    <text evidence="1">The sequence shown here is derived from an EMBL/GenBank/DDBJ whole genome shotgun (WGS) entry which is preliminary data.</text>
</comment>